<dbReference type="InterPro" id="IPR011009">
    <property type="entry name" value="Kinase-like_dom_sf"/>
</dbReference>
<evidence type="ECO:0000313" key="8">
    <source>
        <dbReference type="Proteomes" id="UP000219338"/>
    </source>
</evidence>
<evidence type="ECO:0000259" key="6">
    <source>
        <dbReference type="PROSITE" id="PS50011"/>
    </source>
</evidence>
<dbReference type="PANTHER" id="PTHR48016">
    <property type="entry name" value="MAP KINASE KINASE KINASE SSK2-RELATED-RELATED"/>
    <property type="match status" value="1"/>
</dbReference>
<keyword evidence="1" id="KW-0808">Transferase</keyword>
<dbReference type="GO" id="GO:0005524">
    <property type="term" value="F:ATP binding"/>
    <property type="evidence" value="ECO:0007669"/>
    <property type="project" value="UniProtKB-KW"/>
</dbReference>
<proteinExistence type="predicted"/>
<feature type="region of interest" description="Disordered" evidence="5">
    <location>
        <begin position="204"/>
        <end position="252"/>
    </location>
</feature>
<dbReference type="Gene3D" id="1.10.510.10">
    <property type="entry name" value="Transferase(Phosphotransferase) domain 1"/>
    <property type="match status" value="1"/>
</dbReference>
<name>A0A284RES1_ARMOS</name>
<dbReference type="SMART" id="SM00220">
    <property type="entry name" value="S_TKc"/>
    <property type="match status" value="1"/>
</dbReference>
<evidence type="ECO:0000256" key="3">
    <source>
        <dbReference type="ARBA" id="ARBA00022777"/>
    </source>
</evidence>
<sequence length="252" mass="27646">MSYLKAHPDHDRLTSLVQVAEGMKYLHNHDPPIVHADICGSQANILVMDDLRCCLADFGLSLFAGLQTLDISSFKGTIRWLAPEYYPISFNSNVTCLIGYMDLSLFNKLYITARDIYAYGCTIVEVFTSKPPFSDIKHDPNDELWSLVMACLTTSLSDRPNAGQILAILAKATFGKGSLHGVVSSTSDSDLILIKPSEESNVIDNAPPLASCKESPTVSFASDTGEEYTHARRSLSSQTSPFSGRRRRSSSL</sequence>
<dbReference type="PANTHER" id="PTHR48016:SF56">
    <property type="entry name" value="MAPKK KINASE"/>
    <property type="match status" value="1"/>
</dbReference>
<accession>A0A284RES1</accession>
<dbReference type="InterPro" id="IPR050538">
    <property type="entry name" value="MAP_kinase_kinase_kinase"/>
</dbReference>
<dbReference type="PROSITE" id="PS50011">
    <property type="entry name" value="PROTEIN_KINASE_DOM"/>
    <property type="match status" value="1"/>
</dbReference>
<organism evidence="7 8">
    <name type="scientific">Armillaria ostoyae</name>
    <name type="common">Armillaria root rot fungus</name>
    <dbReference type="NCBI Taxonomy" id="47428"/>
    <lineage>
        <taxon>Eukaryota</taxon>
        <taxon>Fungi</taxon>
        <taxon>Dikarya</taxon>
        <taxon>Basidiomycota</taxon>
        <taxon>Agaricomycotina</taxon>
        <taxon>Agaricomycetes</taxon>
        <taxon>Agaricomycetidae</taxon>
        <taxon>Agaricales</taxon>
        <taxon>Marasmiineae</taxon>
        <taxon>Physalacriaceae</taxon>
        <taxon>Armillaria</taxon>
    </lineage>
</organism>
<dbReference type="InterPro" id="IPR000719">
    <property type="entry name" value="Prot_kinase_dom"/>
</dbReference>
<reference evidence="8" key="1">
    <citation type="journal article" date="2017" name="Nat. Ecol. Evol.">
        <title>Genome expansion and lineage-specific genetic innovations in the forest pathogenic fungi Armillaria.</title>
        <authorList>
            <person name="Sipos G."/>
            <person name="Prasanna A.N."/>
            <person name="Walter M.C."/>
            <person name="O'Connor E."/>
            <person name="Balint B."/>
            <person name="Krizsan K."/>
            <person name="Kiss B."/>
            <person name="Hess J."/>
            <person name="Varga T."/>
            <person name="Slot J."/>
            <person name="Riley R."/>
            <person name="Boka B."/>
            <person name="Rigling D."/>
            <person name="Barry K."/>
            <person name="Lee J."/>
            <person name="Mihaltcheva S."/>
            <person name="LaButti K."/>
            <person name="Lipzen A."/>
            <person name="Waldron R."/>
            <person name="Moloney N.M."/>
            <person name="Sperisen C."/>
            <person name="Kredics L."/>
            <person name="Vagvoelgyi C."/>
            <person name="Patrignani A."/>
            <person name="Fitzpatrick D."/>
            <person name="Nagy I."/>
            <person name="Doyle S."/>
            <person name="Anderson J.B."/>
            <person name="Grigoriev I.V."/>
            <person name="Gueldener U."/>
            <person name="Muensterkoetter M."/>
            <person name="Nagy L.G."/>
        </authorList>
    </citation>
    <scope>NUCLEOTIDE SEQUENCE [LARGE SCALE GENOMIC DNA]</scope>
    <source>
        <strain evidence="8">C18/9</strain>
    </source>
</reference>
<evidence type="ECO:0000256" key="4">
    <source>
        <dbReference type="ARBA" id="ARBA00022840"/>
    </source>
</evidence>
<gene>
    <name evidence="7" type="ORF">ARMOST_10613</name>
</gene>
<evidence type="ECO:0000256" key="2">
    <source>
        <dbReference type="ARBA" id="ARBA00022741"/>
    </source>
</evidence>
<evidence type="ECO:0000313" key="7">
    <source>
        <dbReference type="EMBL" id="SJL07270.1"/>
    </source>
</evidence>
<keyword evidence="3" id="KW-0418">Kinase</keyword>
<dbReference type="Pfam" id="PF00069">
    <property type="entry name" value="Pkinase"/>
    <property type="match status" value="1"/>
</dbReference>
<keyword evidence="4" id="KW-0067">ATP-binding</keyword>
<keyword evidence="8" id="KW-1185">Reference proteome</keyword>
<keyword evidence="2" id="KW-0547">Nucleotide-binding</keyword>
<dbReference type="Proteomes" id="UP000219338">
    <property type="component" value="Unassembled WGS sequence"/>
</dbReference>
<evidence type="ECO:0000256" key="1">
    <source>
        <dbReference type="ARBA" id="ARBA00022679"/>
    </source>
</evidence>
<evidence type="ECO:0000256" key="5">
    <source>
        <dbReference type="SAM" id="MobiDB-lite"/>
    </source>
</evidence>
<dbReference type="SUPFAM" id="SSF56112">
    <property type="entry name" value="Protein kinase-like (PK-like)"/>
    <property type="match status" value="1"/>
</dbReference>
<dbReference type="GO" id="GO:0000165">
    <property type="term" value="P:MAPK cascade"/>
    <property type="evidence" value="ECO:0007669"/>
    <property type="project" value="UniProtKB-ARBA"/>
</dbReference>
<feature type="domain" description="Protein kinase" evidence="6">
    <location>
        <begin position="1"/>
        <end position="174"/>
    </location>
</feature>
<dbReference type="OMA" id="CTIFEIM"/>
<dbReference type="AlphaFoldDB" id="A0A284RES1"/>
<dbReference type="EMBL" id="FUEG01000008">
    <property type="protein sequence ID" value="SJL07270.1"/>
    <property type="molecule type" value="Genomic_DNA"/>
</dbReference>
<dbReference type="OrthoDB" id="3248549at2759"/>
<protein>
    <recommendedName>
        <fullName evidence="6">Protein kinase domain-containing protein</fullName>
    </recommendedName>
</protein>
<dbReference type="STRING" id="47428.A0A284RES1"/>
<dbReference type="GO" id="GO:0004672">
    <property type="term" value="F:protein kinase activity"/>
    <property type="evidence" value="ECO:0007669"/>
    <property type="project" value="InterPro"/>
</dbReference>